<dbReference type="PANTHER" id="PTHR12815:SF18">
    <property type="entry name" value="SORTING AND ASSEMBLY MACHINERY COMPONENT 50 HOMOLOG"/>
    <property type="match status" value="1"/>
</dbReference>
<evidence type="ECO:0000256" key="5">
    <source>
        <dbReference type="ARBA" id="ARBA00023136"/>
    </source>
</evidence>
<dbReference type="Gene3D" id="2.40.160.50">
    <property type="entry name" value="membrane protein fhac: a member of the omp85/tpsb transporter family"/>
    <property type="match status" value="1"/>
</dbReference>
<dbReference type="AlphaFoldDB" id="A0A6A5GYQ7"/>
<dbReference type="GO" id="GO:0005741">
    <property type="term" value="C:mitochondrial outer membrane"/>
    <property type="evidence" value="ECO:0007669"/>
    <property type="project" value="UniProtKB-SubCell"/>
</dbReference>
<dbReference type="GO" id="GO:0033108">
    <property type="term" value="P:mitochondrial respiratory chain complex assembly"/>
    <property type="evidence" value="ECO:0007669"/>
    <property type="project" value="TreeGrafter"/>
</dbReference>
<dbReference type="CTD" id="9816980"/>
<protein>
    <recommendedName>
        <fullName evidence="6">Bacterial surface antigen (D15) domain-containing protein</fullName>
    </recommendedName>
</protein>
<evidence type="ECO:0000256" key="1">
    <source>
        <dbReference type="ARBA" id="ARBA00004374"/>
    </source>
</evidence>
<comment type="subcellular location">
    <subcellularLocation>
        <location evidence="1">Mitochondrion outer membrane</location>
        <topology evidence="1">Multi-pass membrane protein</topology>
    </subcellularLocation>
</comment>
<dbReference type="Proteomes" id="UP000483820">
    <property type="component" value="Chromosome III"/>
</dbReference>
<evidence type="ECO:0000256" key="4">
    <source>
        <dbReference type="ARBA" id="ARBA00022692"/>
    </source>
</evidence>
<dbReference type="KEGG" id="crq:GCK72_008453"/>
<keyword evidence="4" id="KW-0812">Transmembrane</keyword>
<gene>
    <name evidence="7" type="ORF">GCK72_008453</name>
</gene>
<comment type="caution">
    <text evidence="7">The sequence shown here is derived from an EMBL/GenBank/DDBJ whole genome shotgun (WGS) entry which is preliminary data.</text>
</comment>
<sequence>MPEKTFHKAQTIFEKASGVPSIVEAVQFHGIRVTKNDALLKEVSELYKSSNLDELVHNSHLAARHLQEVGLMDHAVALIDTSATSKEGYVVNFLVREPKSFTAGVKAGVSTNGDADVSLSAGKQSVGGRGEAVQTQYTYTVKGDHCFNISAIKPFLGWQKYSNISTTLYRSLAHMPWNQSDVDENAAIFAYNGQMWDQKLLHQIKLNAIWRTLRASRDAAFSVREQAGHTLKFSVENAVAVDTRDRPILASRGILARFTQEFAGLFGDASFLKNTLDLQAAAPLPLGFILAASFQARHLKGTGEREVHILDRCYLGGQQDIRGFGLNTIGVKADNSCLGGGASLAGVVHLYRPLIPPNMLFAHAFLASGSVASVHSRNIVQQLQDTQRVSAGFDGFIDLVLRECFLLDTRTNRPTGEDAISGHLDKQTDIQAIWKSKFDKFHVKFVLNCLRLRTFGHTDMSLAFVFKSIFRLELNYTYPLKYVLGDSIMGGFHIGAGVNFL</sequence>
<dbReference type="GO" id="GO:0045040">
    <property type="term" value="P:protein insertion into mitochondrial outer membrane"/>
    <property type="evidence" value="ECO:0007669"/>
    <property type="project" value="TreeGrafter"/>
</dbReference>
<dbReference type="RefSeq" id="XP_053586414.1">
    <property type="nucleotide sequence ID" value="XM_053726837.1"/>
</dbReference>
<evidence type="ECO:0000313" key="7">
    <source>
        <dbReference type="EMBL" id="KAF1760207.1"/>
    </source>
</evidence>
<name>A0A6A5GYQ7_CAERE</name>
<evidence type="ECO:0000259" key="6">
    <source>
        <dbReference type="Pfam" id="PF01103"/>
    </source>
</evidence>
<keyword evidence="3" id="KW-1134">Transmembrane beta strand</keyword>
<evidence type="ECO:0000313" key="8">
    <source>
        <dbReference type="Proteomes" id="UP000483820"/>
    </source>
</evidence>
<comment type="similarity">
    <text evidence="2">Belongs to the SAM50/omp85 family.</text>
</comment>
<organism evidence="7 8">
    <name type="scientific">Caenorhabditis remanei</name>
    <name type="common">Caenorhabditis vulgaris</name>
    <dbReference type="NCBI Taxonomy" id="31234"/>
    <lineage>
        <taxon>Eukaryota</taxon>
        <taxon>Metazoa</taxon>
        <taxon>Ecdysozoa</taxon>
        <taxon>Nematoda</taxon>
        <taxon>Chromadorea</taxon>
        <taxon>Rhabditida</taxon>
        <taxon>Rhabditina</taxon>
        <taxon>Rhabditomorpha</taxon>
        <taxon>Rhabditoidea</taxon>
        <taxon>Rhabditidae</taxon>
        <taxon>Peloderinae</taxon>
        <taxon>Caenorhabditis</taxon>
    </lineage>
</organism>
<dbReference type="GeneID" id="9816980"/>
<dbReference type="PANTHER" id="PTHR12815">
    <property type="entry name" value="SORTING AND ASSEMBLY MACHINERY SAMM50 PROTEIN FAMILY MEMBER"/>
    <property type="match status" value="1"/>
</dbReference>
<accession>A0A6A5GYQ7</accession>
<keyword evidence="5" id="KW-0472">Membrane</keyword>
<dbReference type="EMBL" id="WUAV01000003">
    <property type="protein sequence ID" value="KAF1760207.1"/>
    <property type="molecule type" value="Genomic_DNA"/>
</dbReference>
<proteinExistence type="inferred from homology"/>
<evidence type="ECO:0000256" key="3">
    <source>
        <dbReference type="ARBA" id="ARBA00022452"/>
    </source>
</evidence>
<feature type="domain" description="Bacterial surface antigen (D15)" evidence="6">
    <location>
        <begin position="191"/>
        <end position="392"/>
    </location>
</feature>
<reference evidence="7 8" key="1">
    <citation type="submission" date="2019-12" db="EMBL/GenBank/DDBJ databases">
        <title>Chromosome-level assembly of the Caenorhabditis remanei genome.</title>
        <authorList>
            <person name="Teterina A.A."/>
            <person name="Willis J.H."/>
            <person name="Phillips P.C."/>
        </authorList>
    </citation>
    <scope>NUCLEOTIDE SEQUENCE [LARGE SCALE GENOMIC DNA]</scope>
    <source>
        <strain evidence="7 8">PX506</strain>
        <tissue evidence="7">Whole organism</tissue>
    </source>
</reference>
<evidence type="ECO:0000256" key="2">
    <source>
        <dbReference type="ARBA" id="ARBA00010913"/>
    </source>
</evidence>
<dbReference type="Pfam" id="PF01103">
    <property type="entry name" value="Omp85"/>
    <property type="match status" value="1"/>
</dbReference>
<dbReference type="InterPro" id="IPR039910">
    <property type="entry name" value="D15-like"/>
</dbReference>
<dbReference type="InterPro" id="IPR000184">
    <property type="entry name" value="Bac_surfAg_D15"/>
</dbReference>